<dbReference type="AlphaFoldDB" id="A0A3D9HTV6"/>
<dbReference type="Pfam" id="PF00392">
    <property type="entry name" value="GntR"/>
    <property type="match status" value="1"/>
</dbReference>
<dbReference type="RefSeq" id="WP_116065719.1">
    <property type="nucleotide sequence ID" value="NZ_QRDZ01000055.1"/>
</dbReference>
<dbReference type="SUPFAM" id="SSF48008">
    <property type="entry name" value="GntR ligand-binding domain-like"/>
    <property type="match status" value="1"/>
</dbReference>
<evidence type="ECO:0000256" key="2">
    <source>
        <dbReference type="ARBA" id="ARBA00023125"/>
    </source>
</evidence>
<sequence>MKPLKRMSLKDVVIRKLHDYIAEHELQPGDRFLNEKEIVQWVGASRTVVREALKAMEAVGVVRIKPGDGVFVNESSVHHLVNQFSFRWSRDRARMLELLETRTMLELSAIELIVKRAEESETIPTAVDFREIEANLEQMERDIQLKKSIVEGDIEFHRTLFRMTGNRTFFELSEVITQYFNEVRERRIAEADSYGNTLVEHARIVQLLKQSDAEGAKKVMIEHLSPLKEIIMNGRY</sequence>
<dbReference type="SMART" id="SM00345">
    <property type="entry name" value="HTH_GNTR"/>
    <property type="match status" value="1"/>
</dbReference>
<feature type="domain" description="HTH gntR-type" evidence="4">
    <location>
        <begin position="7"/>
        <end position="75"/>
    </location>
</feature>
<dbReference type="PANTHER" id="PTHR43537:SF54">
    <property type="entry name" value="TRANSCRIPTIONAL REGULATOR, GNTR FAMILY"/>
    <property type="match status" value="1"/>
</dbReference>
<dbReference type="PANTHER" id="PTHR43537">
    <property type="entry name" value="TRANSCRIPTIONAL REGULATOR, GNTR FAMILY"/>
    <property type="match status" value="1"/>
</dbReference>
<dbReference type="Pfam" id="PF07729">
    <property type="entry name" value="FCD"/>
    <property type="match status" value="1"/>
</dbReference>
<dbReference type="InterPro" id="IPR000524">
    <property type="entry name" value="Tscrpt_reg_HTH_GntR"/>
</dbReference>
<dbReference type="InterPro" id="IPR036388">
    <property type="entry name" value="WH-like_DNA-bd_sf"/>
</dbReference>
<protein>
    <submittedName>
        <fullName evidence="5">GntR family transcriptional regulator</fullName>
    </submittedName>
</protein>
<dbReference type="InterPro" id="IPR011711">
    <property type="entry name" value="GntR_C"/>
</dbReference>
<dbReference type="EMBL" id="QRDZ01000055">
    <property type="protein sequence ID" value="RED52791.1"/>
    <property type="molecule type" value="Genomic_DNA"/>
</dbReference>
<evidence type="ECO:0000256" key="1">
    <source>
        <dbReference type="ARBA" id="ARBA00023015"/>
    </source>
</evidence>
<keyword evidence="6" id="KW-1185">Reference proteome</keyword>
<dbReference type="SUPFAM" id="SSF46785">
    <property type="entry name" value="Winged helix' DNA-binding domain"/>
    <property type="match status" value="1"/>
</dbReference>
<comment type="caution">
    <text evidence="5">The sequence shown here is derived from an EMBL/GenBank/DDBJ whole genome shotgun (WGS) entry which is preliminary data.</text>
</comment>
<keyword evidence="3" id="KW-0804">Transcription</keyword>
<evidence type="ECO:0000313" key="6">
    <source>
        <dbReference type="Proteomes" id="UP000256977"/>
    </source>
</evidence>
<evidence type="ECO:0000313" key="5">
    <source>
        <dbReference type="EMBL" id="RED52791.1"/>
    </source>
</evidence>
<dbReference type="OrthoDB" id="214086at2"/>
<dbReference type="Gene3D" id="1.10.10.10">
    <property type="entry name" value="Winged helix-like DNA-binding domain superfamily/Winged helix DNA-binding domain"/>
    <property type="match status" value="1"/>
</dbReference>
<dbReference type="GO" id="GO:0003677">
    <property type="term" value="F:DNA binding"/>
    <property type="evidence" value="ECO:0007669"/>
    <property type="project" value="UniProtKB-KW"/>
</dbReference>
<proteinExistence type="predicted"/>
<evidence type="ECO:0000256" key="3">
    <source>
        <dbReference type="ARBA" id="ARBA00023163"/>
    </source>
</evidence>
<dbReference type="SMART" id="SM00895">
    <property type="entry name" value="FCD"/>
    <property type="match status" value="1"/>
</dbReference>
<organism evidence="5 6">
    <name type="scientific">Cohnella phaseoli</name>
    <dbReference type="NCBI Taxonomy" id="456490"/>
    <lineage>
        <taxon>Bacteria</taxon>
        <taxon>Bacillati</taxon>
        <taxon>Bacillota</taxon>
        <taxon>Bacilli</taxon>
        <taxon>Bacillales</taxon>
        <taxon>Paenibacillaceae</taxon>
        <taxon>Cohnella</taxon>
    </lineage>
</organism>
<evidence type="ECO:0000259" key="4">
    <source>
        <dbReference type="PROSITE" id="PS50949"/>
    </source>
</evidence>
<keyword evidence="1" id="KW-0805">Transcription regulation</keyword>
<dbReference type="PROSITE" id="PS50949">
    <property type="entry name" value="HTH_GNTR"/>
    <property type="match status" value="1"/>
</dbReference>
<dbReference type="Gene3D" id="1.20.120.530">
    <property type="entry name" value="GntR ligand-binding domain-like"/>
    <property type="match status" value="1"/>
</dbReference>
<name>A0A3D9HTV6_9BACL</name>
<dbReference type="InterPro" id="IPR008920">
    <property type="entry name" value="TF_FadR/GntR_C"/>
</dbReference>
<dbReference type="InterPro" id="IPR036390">
    <property type="entry name" value="WH_DNA-bd_sf"/>
</dbReference>
<dbReference type="CDD" id="cd07377">
    <property type="entry name" value="WHTH_GntR"/>
    <property type="match status" value="1"/>
</dbReference>
<dbReference type="GO" id="GO:0003700">
    <property type="term" value="F:DNA-binding transcription factor activity"/>
    <property type="evidence" value="ECO:0007669"/>
    <property type="project" value="InterPro"/>
</dbReference>
<accession>A0A3D9HTV6</accession>
<reference evidence="5 6" key="1">
    <citation type="submission" date="2018-07" db="EMBL/GenBank/DDBJ databases">
        <title>Genomic Encyclopedia of Type Strains, Phase III (KMG-III): the genomes of soil and plant-associated and newly described type strains.</title>
        <authorList>
            <person name="Whitman W."/>
        </authorList>
    </citation>
    <scope>NUCLEOTIDE SEQUENCE [LARGE SCALE GENOMIC DNA]</scope>
    <source>
        <strain evidence="5 6">CECT 7287</strain>
    </source>
</reference>
<keyword evidence="2" id="KW-0238">DNA-binding</keyword>
<dbReference type="Proteomes" id="UP000256977">
    <property type="component" value="Unassembled WGS sequence"/>
</dbReference>
<gene>
    <name evidence="5" type="ORF">DFP98_15528</name>
</gene>